<dbReference type="Gene3D" id="3.30.40.10">
    <property type="entry name" value="Zinc/RING finger domain, C3HC4 (zinc finger)"/>
    <property type="match status" value="1"/>
</dbReference>
<feature type="compositionally biased region" description="Low complexity" evidence="10">
    <location>
        <begin position="544"/>
        <end position="565"/>
    </location>
</feature>
<dbReference type="SUPFAM" id="SSF57903">
    <property type="entry name" value="FYVE/PHD zinc finger"/>
    <property type="match status" value="1"/>
</dbReference>
<feature type="binding site" evidence="8">
    <location>
        <position position="916"/>
    </location>
    <ligand>
        <name>Zn(2+)</name>
        <dbReference type="ChEBI" id="CHEBI:29105"/>
        <label>1</label>
    </ligand>
</feature>
<feature type="compositionally biased region" description="Gly residues" evidence="10">
    <location>
        <begin position="852"/>
        <end position="867"/>
    </location>
</feature>
<evidence type="ECO:0000256" key="5">
    <source>
        <dbReference type="ARBA" id="ARBA00022833"/>
    </source>
</evidence>
<protein>
    <recommendedName>
        <fullName evidence="11">PHD-type domain-containing protein</fullName>
    </recommendedName>
</protein>
<gene>
    <name evidence="12" type="ORF">C8A04DRAFT_25152</name>
</gene>
<dbReference type="InterPro" id="IPR019786">
    <property type="entry name" value="Zinc_finger_PHD-type_CS"/>
</dbReference>
<feature type="compositionally biased region" description="Polar residues" evidence="10">
    <location>
        <begin position="490"/>
        <end position="519"/>
    </location>
</feature>
<feature type="site" description="Histone H3K4me3 binding" evidence="7">
    <location>
        <position position="903"/>
    </location>
</feature>
<keyword evidence="4 9" id="KW-0863">Zinc-finger</keyword>
<name>A0AAN6V8T6_9PEZI</name>
<dbReference type="GO" id="GO:0008270">
    <property type="term" value="F:zinc ion binding"/>
    <property type="evidence" value="ECO:0007669"/>
    <property type="project" value="UniProtKB-KW"/>
</dbReference>
<feature type="region of interest" description="Disordered" evidence="10">
    <location>
        <begin position="429"/>
        <end position="742"/>
    </location>
</feature>
<evidence type="ECO:0000313" key="13">
    <source>
        <dbReference type="Proteomes" id="UP001302676"/>
    </source>
</evidence>
<dbReference type="CDD" id="cd15587">
    <property type="entry name" value="PHD_Yng1p_like"/>
    <property type="match status" value="1"/>
</dbReference>
<dbReference type="InterPro" id="IPR013083">
    <property type="entry name" value="Znf_RING/FYVE/PHD"/>
</dbReference>
<keyword evidence="6" id="KW-0539">Nucleus</keyword>
<dbReference type="PROSITE" id="PS50016">
    <property type="entry name" value="ZF_PHD_2"/>
    <property type="match status" value="1"/>
</dbReference>
<feature type="binding site" evidence="8">
    <location>
        <position position="931"/>
    </location>
    <ligand>
        <name>Zn(2+)</name>
        <dbReference type="ChEBI" id="CHEBI:29105"/>
        <label>2</label>
    </ligand>
</feature>
<dbReference type="InterPro" id="IPR001965">
    <property type="entry name" value="Znf_PHD"/>
</dbReference>
<feature type="binding site" evidence="8">
    <location>
        <position position="891"/>
    </location>
    <ligand>
        <name>Zn(2+)</name>
        <dbReference type="ChEBI" id="CHEBI:29105"/>
        <label>1</label>
    </ligand>
</feature>
<dbReference type="InterPro" id="IPR024610">
    <property type="entry name" value="ING_N_histone-binding"/>
</dbReference>
<feature type="region of interest" description="Disordered" evidence="10">
    <location>
        <begin position="848"/>
        <end position="872"/>
    </location>
</feature>
<feature type="region of interest" description="Disordered" evidence="10">
    <location>
        <begin position="1"/>
        <end position="25"/>
    </location>
</feature>
<proteinExistence type="inferred from homology"/>
<accession>A0AAN6V8T6</accession>
<dbReference type="Gene3D" id="6.10.140.1740">
    <property type="match status" value="1"/>
</dbReference>
<feature type="compositionally biased region" description="Acidic residues" evidence="10">
    <location>
        <begin position="220"/>
        <end position="229"/>
    </location>
</feature>
<feature type="region of interest" description="Disordered" evidence="10">
    <location>
        <begin position="783"/>
        <end position="835"/>
    </location>
</feature>
<keyword evidence="3 8" id="KW-0479">Metal-binding</keyword>
<feature type="compositionally biased region" description="Low complexity" evidence="10">
    <location>
        <begin position="707"/>
        <end position="725"/>
    </location>
</feature>
<dbReference type="PANTHER" id="PTHR10333">
    <property type="entry name" value="INHIBITOR OF GROWTH PROTEIN"/>
    <property type="match status" value="1"/>
</dbReference>
<feature type="binding site" evidence="8">
    <location>
        <position position="902"/>
    </location>
    <ligand>
        <name>Zn(2+)</name>
        <dbReference type="ChEBI" id="CHEBI:29105"/>
        <label>2</label>
    </ligand>
</feature>
<dbReference type="SMART" id="SM00249">
    <property type="entry name" value="PHD"/>
    <property type="match status" value="1"/>
</dbReference>
<organism evidence="12 13">
    <name type="scientific">Dichotomopilus funicola</name>
    <dbReference type="NCBI Taxonomy" id="1934379"/>
    <lineage>
        <taxon>Eukaryota</taxon>
        <taxon>Fungi</taxon>
        <taxon>Dikarya</taxon>
        <taxon>Ascomycota</taxon>
        <taxon>Pezizomycotina</taxon>
        <taxon>Sordariomycetes</taxon>
        <taxon>Sordariomycetidae</taxon>
        <taxon>Sordariales</taxon>
        <taxon>Chaetomiaceae</taxon>
        <taxon>Dichotomopilus</taxon>
    </lineage>
</organism>
<dbReference type="EMBL" id="MU853558">
    <property type="protein sequence ID" value="KAK4146958.1"/>
    <property type="molecule type" value="Genomic_DNA"/>
</dbReference>
<feature type="region of interest" description="Disordered" evidence="10">
    <location>
        <begin position="344"/>
        <end position="363"/>
    </location>
</feature>
<dbReference type="PROSITE" id="PS01359">
    <property type="entry name" value="ZF_PHD_1"/>
    <property type="match status" value="1"/>
</dbReference>
<evidence type="ECO:0000256" key="3">
    <source>
        <dbReference type="ARBA" id="ARBA00022723"/>
    </source>
</evidence>
<comment type="similarity">
    <text evidence="2">Belongs to the ING family.</text>
</comment>
<evidence type="ECO:0000256" key="2">
    <source>
        <dbReference type="ARBA" id="ARBA00010210"/>
    </source>
</evidence>
<dbReference type="GeneID" id="87816067"/>
<dbReference type="InterPro" id="IPR011011">
    <property type="entry name" value="Znf_FYVE_PHD"/>
</dbReference>
<feature type="site" description="Histone H3K4me3 binding" evidence="7">
    <location>
        <position position="888"/>
    </location>
</feature>
<feature type="binding site" evidence="8">
    <location>
        <position position="889"/>
    </location>
    <ligand>
        <name>Zn(2+)</name>
        <dbReference type="ChEBI" id="CHEBI:29105"/>
        <label>1</label>
    </ligand>
</feature>
<dbReference type="GO" id="GO:0005634">
    <property type="term" value="C:nucleus"/>
    <property type="evidence" value="ECO:0007669"/>
    <property type="project" value="UniProtKB-SubCell"/>
</dbReference>
<feature type="binding site" evidence="8">
    <location>
        <position position="907"/>
    </location>
    <ligand>
        <name>Zn(2+)</name>
        <dbReference type="ChEBI" id="CHEBI:29105"/>
        <label>2</label>
    </ligand>
</feature>
<dbReference type="AlphaFoldDB" id="A0AAN6V8T6"/>
<reference evidence="12" key="1">
    <citation type="journal article" date="2023" name="Mol. Phylogenet. Evol.">
        <title>Genome-scale phylogeny and comparative genomics of the fungal order Sordariales.</title>
        <authorList>
            <person name="Hensen N."/>
            <person name="Bonometti L."/>
            <person name="Westerberg I."/>
            <person name="Brannstrom I.O."/>
            <person name="Guillou S."/>
            <person name="Cros-Aarteil S."/>
            <person name="Calhoun S."/>
            <person name="Haridas S."/>
            <person name="Kuo A."/>
            <person name="Mondo S."/>
            <person name="Pangilinan J."/>
            <person name="Riley R."/>
            <person name="LaButti K."/>
            <person name="Andreopoulos B."/>
            <person name="Lipzen A."/>
            <person name="Chen C."/>
            <person name="Yan M."/>
            <person name="Daum C."/>
            <person name="Ng V."/>
            <person name="Clum A."/>
            <person name="Steindorff A."/>
            <person name="Ohm R.A."/>
            <person name="Martin F."/>
            <person name="Silar P."/>
            <person name="Natvig D.O."/>
            <person name="Lalanne C."/>
            <person name="Gautier V."/>
            <person name="Ament-Velasquez S.L."/>
            <person name="Kruys A."/>
            <person name="Hutchinson M.I."/>
            <person name="Powell A.J."/>
            <person name="Barry K."/>
            <person name="Miller A.N."/>
            <person name="Grigoriev I.V."/>
            <person name="Debuchy R."/>
            <person name="Gladieux P."/>
            <person name="Hiltunen Thoren M."/>
            <person name="Johannesson H."/>
        </authorList>
    </citation>
    <scope>NUCLEOTIDE SEQUENCE</scope>
    <source>
        <strain evidence="12">CBS 141.50</strain>
    </source>
</reference>
<comment type="subcellular location">
    <subcellularLocation>
        <location evidence="1">Nucleus</location>
    </subcellularLocation>
</comment>
<evidence type="ECO:0000256" key="1">
    <source>
        <dbReference type="ARBA" id="ARBA00004123"/>
    </source>
</evidence>
<evidence type="ECO:0000256" key="8">
    <source>
        <dbReference type="PIRSR" id="PIRSR628651-51"/>
    </source>
</evidence>
<keyword evidence="13" id="KW-1185">Reference proteome</keyword>
<feature type="compositionally biased region" description="Basic and acidic residues" evidence="10">
    <location>
        <begin position="344"/>
        <end position="356"/>
    </location>
</feature>
<feature type="compositionally biased region" description="Low complexity" evidence="10">
    <location>
        <begin position="623"/>
        <end position="664"/>
    </location>
</feature>
<dbReference type="GO" id="GO:0006355">
    <property type="term" value="P:regulation of DNA-templated transcription"/>
    <property type="evidence" value="ECO:0007669"/>
    <property type="project" value="TreeGrafter"/>
</dbReference>
<evidence type="ECO:0000256" key="9">
    <source>
        <dbReference type="PROSITE-ProRule" id="PRU00146"/>
    </source>
</evidence>
<feature type="site" description="Histone H3K4me3 binding" evidence="7">
    <location>
        <position position="899"/>
    </location>
</feature>
<evidence type="ECO:0000259" key="11">
    <source>
        <dbReference type="PROSITE" id="PS50016"/>
    </source>
</evidence>
<feature type="compositionally biased region" description="Pro residues" evidence="10">
    <location>
        <begin position="566"/>
        <end position="580"/>
    </location>
</feature>
<keyword evidence="5 8" id="KW-0862">Zinc</keyword>
<dbReference type="PANTHER" id="PTHR10333:SF94">
    <property type="entry name" value="FINGER DOMAIN PROTEIN, PUTATIVE (AFU_ORTHOLOGUE AFUA_3G11940)-RELATED"/>
    <property type="match status" value="1"/>
</dbReference>
<dbReference type="InterPro" id="IPR019787">
    <property type="entry name" value="Znf_PHD-finger"/>
</dbReference>
<feature type="region of interest" description="Disordered" evidence="10">
    <location>
        <begin position="154"/>
        <end position="192"/>
    </location>
</feature>
<reference evidence="12" key="2">
    <citation type="submission" date="2023-05" db="EMBL/GenBank/DDBJ databases">
        <authorList>
            <consortium name="Lawrence Berkeley National Laboratory"/>
            <person name="Steindorff A."/>
            <person name="Hensen N."/>
            <person name="Bonometti L."/>
            <person name="Westerberg I."/>
            <person name="Brannstrom I.O."/>
            <person name="Guillou S."/>
            <person name="Cros-Aarteil S."/>
            <person name="Calhoun S."/>
            <person name="Haridas S."/>
            <person name="Kuo A."/>
            <person name="Mondo S."/>
            <person name="Pangilinan J."/>
            <person name="Riley R."/>
            <person name="Labutti K."/>
            <person name="Andreopoulos B."/>
            <person name="Lipzen A."/>
            <person name="Chen C."/>
            <person name="Yanf M."/>
            <person name="Daum C."/>
            <person name="Ng V."/>
            <person name="Clum A."/>
            <person name="Ohm R."/>
            <person name="Martin F."/>
            <person name="Silar P."/>
            <person name="Natvig D."/>
            <person name="Lalanne C."/>
            <person name="Gautier V."/>
            <person name="Ament-Velasquez S.L."/>
            <person name="Kruys A."/>
            <person name="Hutchinson M.I."/>
            <person name="Powell A.J."/>
            <person name="Barry K."/>
            <person name="Miller A.N."/>
            <person name="Grigoriev I.V."/>
            <person name="Debuchy R."/>
            <person name="Gladieux P."/>
            <person name="Thoren M.H."/>
            <person name="Johannesson H."/>
        </authorList>
    </citation>
    <scope>NUCLEOTIDE SEQUENCE</scope>
    <source>
        <strain evidence="12">CBS 141.50</strain>
    </source>
</reference>
<comment type="caution">
    <text evidence="12">The sequence shown here is derived from an EMBL/GenBank/DDBJ whole genome shotgun (WGS) entry which is preliminary data.</text>
</comment>
<dbReference type="GO" id="GO:0000123">
    <property type="term" value="C:histone acetyltransferase complex"/>
    <property type="evidence" value="ECO:0007669"/>
    <property type="project" value="TreeGrafter"/>
</dbReference>
<feature type="site" description="Histone H3K4me3 binding" evidence="7">
    <location>
        <position position="911"/>
    </location>
</feature>
<feature type="domain" description="PHD-type" evidence="11">
    <location>
        <begin position="886"/>
        <end position="937"/>
    </location>
</feature>
<feature type="compositionally biased region" description="Polar residues" evidence="10">
    <location>
        <begin position="527"/>
        <end position="543"/>
    </location>
</feature>
<dbReference type="SMART" id="SM01408">
    <property type="entry name" value="ING"/>
    <property type="match status" value="1"/>
</dbReference>
<dbReference type="GO" id="GO:0004402">
    <property type="term" value="F:histone acetyltransferase activity"/>
    <property type="evidence" value="ECO:0007669"/>
    <property type="project" value="TreeGrafter"/>
</dbReference>
<evidence type="ECO:0000256" key="6">
    <source>
        <dbReference type="ARBA" id="ARBA00023242"/>
    </source>
</evidence>
<evidence type="ECO:0000256" key="7">
    <source>
        <dbReference type="PIRSR" id="PIRSR628651-50"/>
    </source>
</evidence>
<feature type="region of interest" description="Disordered" evidence="10">
    <location>
        <begin position="212"/>
        <end position="268"/>
    </location>
</feature>
<evidence type="ECO:0000256" key="4">
    <source>
        <dbReference type="ARBA" id="ARBA00022771"/>
    </source>
</evidence>
<feature type="compositionally biased region" description="Basic and acidic residues" evidence="10">
    <location>
        <begin position="451"/>
        <end position="463"/>
    </location>
</feature>
<evidence type="ECO:0000313" key="12">
    <source>
        <dbReference type="EMBL" id="KAK4146958.1"/>
    </source>
</evidence>
<sequence length="953" mass="99271">MDDDEALSPRQPAPSIERAMEPDGPVNNRLSHLNLRADPDAQATVSDFLDFTEYLPADITRSLTLIGNLGETYADSSSNVHQLTTLWGRLPTIPSTDKTRPVALRAEIADDLHHALHSRVFSLAEARRMTENVLRHYARAKTILEKLTTMQENYPTAEEQKSPVTAAKSLQLSRAPKVAQRGEAQKVRRPRVPRITVPGEVLAPYDLNFDAYSTGSGSSSDEEDDDDEGLTPAPQPRLKAAKGTSKVPKPGRGPRAAHGASHAPGTPFLSTSAAMAQLAPPPANAVIGSSDAPWGQLTPYELARLRKRMKKNAAWTPSDTMVARELNNLGRGVDAFRAAKKKAEEEGRAFDGKMPEPDVDPDTGQTRMPAGALTLEALASDDKNLSNRGMKLNEAKKLKRELLAKMAAEEAEESARRFDAIARTLMLDPSQASAQDQAKAKAKAQKKRKRDSATEVDSEKMETPESQPQRPQLKRTKTETPVPPPILTPGGSQLTTHETPSQPTAQRISTAGLLHSTTPIPLPIHGQDQSITAKSVTSATSPDSSYAGPSGASVSASTSASAPAPVKLPPAETPIPPPVISPRKSITPILPPTRETRKTQAARAQEEARATQATAVSSRSTSPTTAITPAGAEAAAADTSTSAPTTATTAATTTASTAATTTAAPQPPTNRRPGSRGKAASQEPQPSLAADRPRRTSTARNTPAPPESTTAAAANTLTTPNNTTTGPSPNHQQLSSSSAISSMVTSALTAMAATAATAGSPTGPAATNLAAGGAATQGTAGAGALAAAGRPQGGRRAKRPAPGVISRTNSGGNSAVGARKAAPRRKSRSKGSAAAASASAAAARAANAAGSGNDGSGSGGGGAGGSDGQDVVEVDDEGNVIDPQEERYCLCNRVSFGTMIQCDNVDCKLEWFHLECVGLSDIPARTTKWYCPDCRKALNIGEKGEVSARGVRA</sequence>
<dbReference type="RefSeq" id="XP_062640329.1">
    <property type="nucleotide sequence ID" value="XM_062779454.1"/>
</dbReference>
<dbReference type="Proteomes" id="UP001302676">
    <property type="component" value="Unassembled WGS sequence"/>
</dbReference>
<dbReference type="InterPro" id="IPR028651">
    <property type="entry name" value="ING_fam"/>
</dbReference>
<evidence type="ECO:0000256" key="10">
    <source>
        <dbReference type="SAM" id="MobiDB-lite"/>
    </source>
</evidence>
<feature type="compositionally biased region" description="Basic and acidic residues" evidence="10">
    <location>
        <begin position="594"/>
        <end position="609"/>
    </location>
</feature>
<feature type="compositionally biased region" description="Basic residues" evidence="10">
    <location>
        <begin position="440"/>
        <end position="450"/>
    </location>
</feature>
<feature type="binding site" evidence="8">
    <location>
        <position position="934"/>
    </location>
    <ligand>
        <name>Zn(2+)</name>
        <dbReference type="ChEBI" id="CHEBI:29105"/>
        <label>2</label>
    </ligand>
</feature>
<feature type="binding site" evidence="8">
    <location>
        <position position="913"/>
    </location>
    <ligand>
        <name>Zn(2+)</name>
        <dbReference type="ChEBI" id="CHEBI:29105"/>
        <label>1</label>
    </ligand>
</feature>